<dbReference type="SUPFAM" id="SSF51556">
    <property type="entry name" value="Metallo-dependent hydrolases"/>
    <property type="match status" value="1"/>
</dbReference>
<dbReference type="PANTHER" id="PTHR43794">
    <property type="entry name" value="AMINOHYDROLASE SSNA-RELATED"/>
    <property type="match status" value="1"/>
</dbReference>
<dbReference type="SUPFAM" id="SSF51338">
    <property type="entry name" value="Composite domain of metallo-dependent hydrolases"/>
    <property type="match status" value="1"/>
</dbReference>
<proteinExistence type="predicted"/>
<dbReference type="Pfam" id="PF01979">
    <property type="entry name" value="Amidohydro_1"/>
    <property type="match status" value="1"/>
</dbReference>
<dbReference type="Gene3D" id="3.20.20.140">
    <property type="entry name" value="Metal-dependent hydrolases"/>
    <property type="match status" value="1"/>
</dbReference>
<gene>
    <name evidence="3" type="ORF">GALLR39Z86_48380</name>
</gene>
<comment type="caution">
    <text evidence="3">The sequence shown here is derived from an EMBL/GenBank/DDBJ whole genome shotgun (WGS) entry which is preliminary data.</text>
</comment>
<evidence type="ECO:0000256" key="1">
    <source>
        <dbReference type="ARBA" id="ARBA00022801"/>
    </source>
</evidence>
<reference evidence="3" key="1">
    <citation type="submission" date="2022-12" db="EMBL/GenBank/DDBJ databases">
        <title>Reference genome sequencing for broad-spectrum identification of bacterial and archaeal isolates by mass spectrometry.</title>
        <authorList>
            <person name="Sekiguchi Y."/>
            <person name="Tourlousse D.M."/>
        </authorList>
    </citation>
    <scope>NUCLEOTIDE SEQUENCE</scope>
    <source>
        <strain evidence="3">LLR39Z86</strain>
    </source>
</reference>
<dbReference type="PANTHER" id="PTHR43794:SF11">
    <property type="entry name" value="AMIDOHYDROLASE-RELATED DOMAIN-CONTAINING PROTEIN"/>
    <property type="match status" value="1"/>
</dbReference>
<dbReference type="RefSeq" id="WP_270115753.1">
    <property type="nucleotide sequence ID" value="NZ_BAAAOL010000001.1"/>
</dbReference>
<dbReference type="Proteomes" id="UP001144313">
    <property type="component" value="Unassembled WGS sequence"/>
</dbReference>
<keyword evidence="4" id="KW-1185">Reference proteome</keyword>
<dbReference type="InterPro" id="IPR011059">
    <property type="entry name" value="Metal-dep_hydrolase_composite"/>
</dbReference>
<feature type="domain" description="Amidohydrolase-related" evidence="2">
    <location>
        <begin position="47"/>
        <end position="406"/>
    </location>
</feature>
<dbReference type="AlphaFoldDB" id="A0A9W6GDZ6"/>
<dbReference type="Gene3D" id="2.30.40.10">
    <property type="entry name" value="Urease, subunit C, domain 1"/>
    <property type="match status" value="1"/>
</dbReference>
<dbReference type="InterPro" id="IPR010252">
    <property type="entry name" value="HutF"/>
</dbReference>
<sequence>MLTFWAEHALLPGGPADAVAIEVAEGRITKVVPDSKRRGDVLAGVTLPGFANAHSHAFHRALRGRTHAGKGTFWTWRDGMYALAGRLEPDSYYRLARGVYAEMALAGITTVGEFHYLHHSPGGRPYADPNAMGEALIQAAADAGIRITLLDTLYLAGGFGLPLEPVQRRFGDGSLEAWLDRVEKLQPPGHAVIGGAVHSVRAVPDEAIAAFACSTEGRPVHVHLSEQRSENESCRLVHGCSPTELLERCGLLGPDLTAVHATHLAGHDIELLRRSGTTASFCPTTERDLADGLGPARALAEAGVRLSLGTDSNAIVDMFEEARAVEMHERLVSEERGRFTASELLDAMTRHDSLGWPDAGRIEVGARADLVAVGLGTPRTAGIEPSGVVYAATAADITDVIVDGRRIVAGGRHLRLDAGAELAAAIKGLWT</sequence>
<dbReference type="EMBL" id="BSDT01000001">
    <property type="protein sequence ID" value="GLI44988.1"/>
    <property type="molecule type" value="Genomic_DNA"/>
</dbReference>
<dbReference type="NCBIfam" id="TIGR02022">
    <property type="entry name" value="hutF"/>
    <property type="match status" value="1"/>
</dbReference>
<name>A0A9W6GDZ6_9ACTN</name>
<dbReference type="InterPro" id="IPR050287">
    <property type="entry name" value="MTA/SAH_deaminase"/>
</dbReference>
<accession>A0A9W6GDZ6</accession>
<evidence type="ECO:0000313" key="4">
    <source>
        <dbReference type="Proteomes" id="UP001144313"/>
    </source>
</evidence>
<evidence type="ECO:0000313" key="3">
    <source>
        <dbReference type="EMBL" id="GLI44988.1"/>
    </source>
</evidence>
<dbReference type="InterPro" id="IPR006680">
    <property type="entry name" value="Amidohydro-rel"/>
</dbReference>
<organism evidence="3 4">
    <name type="scientific">Glycomyces algeriensis</name>
    <dbReference type="NCBI Taxonomy" id="256037"/>
    <lineage>
        <taxon>Bacteria</taxon>
        <taxon>Bacillati</taxon>
        <taxon>Actinomycetota</taxon>
        <taxon>Actinomycetes</taxon>
        <taxon>Glycomycetales</taxon>
        <taxon>Glycomycetaceae</taxon>
        <taxon>Glycomyces</taxon>
    </lineage>
</organism>
<dbReference type="InterPro" id="IPR032466">
    <property type="entry name" value="Metal_Hydrolase"/>
</dbReference>
<dbReference type="GO" id="GO:0016810">
    <property type="term" value="F:hydrolase activity, acting on carbon-nitrogen (but not peptide) bonds"/>
    <property type="evidence" value="ECO:0007669"/>
    <property type="project" value="InterPro"/>
</dbReference>
<keyword evidence="1" id="KW-0378">Hydrolase</keyword>
<protein>
    <submittedName>
        <fullName evidence="3">Formimidoylglutamate deiminase</fullName>
    </submittedName>
</protein>
<dbReference type="NCBIfam" id="NF006681">
    <property type="entry name" value="PRK09229.1-2"/>
    <property type="match status" value="1"/>
</dbReference>
<evidence type="ECO:0000259" key="2">
    <source>
        <dbReference type="Pfam" id="PF01979"/>
    </source>
</evidence>